<dbReference type="InterPro" id="IPR045255">
    <property type="entry name" value="RanBP1-like"/>
</dbReference>
<organism evidence="5 6">
    <name type="scientific">Laodelphax striatellus</name>
    <name type="common">Small brown planthopper</name>
    <name type="synonym">Delphax striatella</name>
    <dbReference type="NCBI Taxonomy" id="195883"/>
    <lineage>
        <taxon>Eukaryota</taxon>
        <taxon>Metazoa</taxon>
        <taxon>Ecdysozoa</taxon>
        <taxon>Arthropoda</taxon>
        <taxon>Hexapoda</taxon>
        <taxon>Insecta</taxon>
        <taxon>Pterygota</taxon>
        <taxon>Neoptera</taxon>
        <taxon>Paraneoptera</taxon>
        <taxon>Hemiptera</taxon>
        <taxon>Auchenorrhyncha</taxon>
        <taxon>Fulgoroidea</taxon>
        <taxon>Delphacidae</taxon>
        <taxon>Criomorphinae</taxon>
        <taxon>Laodelphax</taxon>
    </lineage>
</organism>
<feature type="compositionally biased region" description="Low complexity" evidence="3">
    <location>
        <begin position="61"/>
        <end position="74"/>
    </location>
</feature>
<dbReference type="Pfam" id="PF00638">
    <property type="entry name" value="Ran_BP1"/>
    <property type="match status" value="1"/>
</dbReference>
<feature type="region of interest" description="Disordered" evidence="3">
    <location>
        <begin position="1"/>
        <end position="110"/>
    </location>
</feature>
<dbReference type="Proteomes" id="UP000291343">
    <property type="component" value="Unassembled WGS sequence"/>
</dbReference>
<feature type="compositionally biased region" description="Basic and acidic residues" evidence="3">
    <location>
        <begin position="80"/>
        <end position="91"/>
    </location>
</feature>
<feature type="compositionally biased region" description="Polar residues" evidence="3">
    <location>
        <begin position="225"/>
        <end position="236"/>
    </location>
</feature>
<dbReference type="Gene3D" id="2.30.29.30">
    <property type="entry name" value="Pleckstrin-homology domain (PH domain)/Phosphotyrosine-binding domain (PTB)"/>
    <property type="match status" value="1"/>
</dbReference>
<dbReference type="InterPro" id="IPR000156">
    <property type="entry name" value="Ran_bind_dom"/>
</dbReference>
<keyword evidence="2" id="KW-0539">Nucleus</keyword>
<dbReference type="SMART" id="SM00160">
    <property type="entry name" value="RanBD"/>
    <property type="match status" value="1"/>
</dbReference>
<dbReference type="SMR" id="A0A482WEU1"/>
<evidence type="ECO:0000256" key="1">
    <source>
        <dbReference type="ARBA" id="ARBA00004123"/>
    </source>
</evidence>
<dbReference type="STRING" id="195883.A0A482WEU1"/>
<dbReference type="SUPFAM" id="SSF50729">
    <property type="entry name" value="PH domain-like"/>
    <property type="match status" value="1"/>
</dbReference>
<gene>
    <name evidence="5" type="ORF">LSTR_LSTR007095</name>
</gene>
<dbReference type="GO" id="GO:0006611">
    <property type="term" value="P:protein export from nucleus"/>
    <property type="evidence" value="ECO:0007669"/>
    <property type="project" value="TreeGrafter"/>
</dbReference>
<dbReference type="AlphaFoldDB" id="A0A482WEU1"/>
<dbReference type="CDD" id="cd13180">
    <property type="entry name" value="RanBD_RanBP3"/>
    <property type="match status" value="1"/>
</dbReference>
<dbReference type="InterPro" id="IPR011993">
    <property type="entry name" value="PH-like_dom_sf"/>
</dbReference>
<evidence type="ECO:0000313" key="5">
    <source>
        <dbReference type="EMBL" id="RZF32017.1"/>
    </source>
</evidence>
<dbReference type="PANTHER" id="PTHR23138">
    <property type="entry name" value="RAN BINDING PROTEIN"/>
    <property type="match status" value="1"/>
</dbReference>
<proteinExistence type="predicted"/>
<feature type="compositionally biased region" description="Low complexity" evidence="3">
    <location>
        <begin position="92"/>
        <end position="110"/>
    </location>
</feature>
<sequence>MADTTGGEIPSLDSSKDAMCDSQSDVESTAATNGTSSGGTSAIAEAGLDSSPSEPTSMGAPSPSSTTVDSSISSCGNSLEEAKKVASDDKPSPQSSSSSSSSPLPSSFSVCSPLVTASRSPLFAVAAQSSRHNNFSRCSPSSVAAVQSSSCSPLRPAPPRPSRPLVLRPSQLGGGVESGARVNSPFVLKAPKLLSPFSSAKGDEPEEQNSAEAEPLCAPEKDTTSDAVSSNVQETCSSTDNQITSSSSPTRPPVSAASSSVSPLPSSSSSSSSSAAPPAPPPQMSFVPLGAPKVAAAESGATQVAATPSGATTAASSNCHRFVFGQNLHERVIVESSTLDTAASCASESVSVSNNGEASCSSATTNGTSEMLFSSVIQKELPDKSAENSVDDKNRKSLSEAAREYEESRAIKRKYEEVAVVTGEEEENNILQMDCKLFVYDNNKLNYSEGVHGMLRVNDPPSSAKKATGQSSRVIVRMSGSLRVLLNTKIWADMKIEKPNRKIVRMTAMDTNGQIKIFLISSSPSESEMLFRVLDARIKQQKEVAVNCQNGNGSDNKTDAEECTSSSPS</sequence>
<dbReference type="InParanoid" id="A0A482WEU1"/>
<feature type="region of interest" description="Disordered" evidence="3">
    <location>
        <begin position="147"/>
        <end position="183"/>
    </location>
</feature>
<evidence type="ECO:0000313" key="6">
    <source>
        <dbReference type="Proteomes" id="UP000291343"/>
    </source>
</evidence>
<feature type="compositionally biased region" description="Low complexity" evidence="3">
    <location>
        <begin position="237"/>
        <end position="276"/>
    </location>
</feature>
<dbReference type="EMBL" id="QKKF02037612">
    <property type="protein sequence ID" value="RZF32017.1"/>
    <property type="molecule type" value="Genomic_DNA"/>
</dbReference>
<feature type="domain" description="RanBD1" evidence="4">
    <location>
        <begin position="404"/>
        <end position="497"/>
    </location>
</feature>
<feature type="region of interest" description="Disordered" evidence="3">
    <location>
        <begin position="196"/>
        <end position="287"/>
    </location>
</feature>
<dbReference type="GO" id="GO:0005634">
    <property type="term" value="C:nucleus"/>
    <property type="evidence" value="ECO:0007669"/>
    <property type="project" value="UniProtKB-SubCell"/>
</dbReference>
<reference evidence="5 6" key="1">
    <citation type="journal article" date="2017" name="Gigascience">
        <title>Genome sequence of the small brown planthopper, Laodelphax striatellus.</title>
        <authorList>
            <person name="Zhu J."/>
            <person name="Jiang F."/>
            <person name="Wang X."/>
            <person name="Yang P."/>
            <person name="Bao Y."/>
            <person name="Zhao W."/>
            <person name="Wang W."/>
            <person name="Lu H."/>
            <person name="Wang Q."/>
            <person name="Cui N."/>
            <person name="Li J."/>
            <person name="Chen X."/>
            <person name="Luo L."/>
            <person name="Yu J."/>
            <person name="Kang L."/>
            <person name="Cui F."/>
        </authorList>
    </citation>
    <scope>NUCLEOTIDE SEQUENCE [LARGE SCALE GENOMIC DNA]</scope>
    <source>
        <strain evidence="5">Lst14</strain>
    </source>
</reference>
<name>A0A482WEU1_LAOST</name>
<dbReference type="PANTHER" id="PTHR23138:SF142">
    <property type="entry name" value="RAN-BINDING PROTEIN 3B-RELATED"/>
    <property type="match status" value="1"/>
</dbReference>
<accession>A0A482WEU1</accession>
<feature type="region of interest" description="Disordered" evidence="3">
    <location>
        <begin position="549"/>
        <end position="569"/>
    </location>
</feature>
<keyword evidence="6" id="KW-1185">Reference proteome</keyword>
<evidence type="ECO:0000256" key="2">
    <source>
        <dbReference type="ARBA" id="ARBA00023242"/>
    </source>
</evidence>
<dbReference type="OrthoDB" id="10250354at2759"/>
<feature type="compositionally biased region" description="Low complexity" evidence="3">
    <location>
        <begin position="28"/>
        <end position="47"/>
    </location>
</feature>
<comment type="caution">
    <text evidence="5">The sequence shown here is derived from an EMBL/GenBank/DDBJ whole genome shotgun (WGS) entry which is preliminary data.</text>
</comment>
<evidence type="ECO:0000256" key="3">
    <source>
        <dbReference type="SAM" id="MobiDB-lite"/>
    </source>
</evidence>
<comment type="subcellular location">
    <subcellularLocation>
        <location evidence="1">Nucleus</location>
    </subcellularLocation>
</comment>
<evidence type="ECO:0000259" key="4">
    <source>
        <dbReference type="PROSITE" id="PS50196"/>
    </source>
</evidence>
<protein>
    <recommendedName>
        <fullName evidence="4">RanBD1 domain-containing protein</fullName>
    </recommendedName>
</protein>
<dbReference type="PROSITE" id="PS50196">
    <property type="entry name" value="RANBD1"/>
    <property type="match status" value="1"/>
</dbReference>